<organism evidence="4 5">
    <name type="scientific">Mucuna pruriens</name>
    <name type="common">Velvet bean</name>
    <name type="synonym">Dolichos pruriens</name>
    <dbReference type="NCBI Taxonomy" id="157652"/>
    <lineage>
        <taxon>Eukaryota</taxon>
        <taxon>Viridiplantae</taxon>
        <taxon>Streptophyta</taxon>
        <taxon>Embryophyta</taxon>
        <taxon>Tracheophyta</taxon>
        <taxon>Spermatophyta</taxon>
        <taxon>Magnoliopsida</taxon>
        <taxon>eudicotyledons</taxon>
        <taxon>Gunneridae</taxon>
        <taxon>Pentapetalae</taxon>
        <taxon>rosids</taxon>
        <taxon>fabids</taxon>
        <taxon>Fabales</taxon>
        <taxon>Fabaceae</taxon>
        <taxon>Papilionoideae</taxon>
        <taxon>50 kb inversion clade</taxon>
        <taxon>NPAAA clade</taxon>
        <taxon>indigoferoid/millettioid clade</taxon>
        <taxon>Phaseoleae</taxon>
        <taxon>Mucuna</taxon>
    </lineage>
</organism>
<evidence type="ECO:0000256" key="2">
    <source>
        <dbReference type="SAM" id="MobiDB-lite"/>
    </source>
</evidence>
<feature type="region of interest" description="Disordered" evidence="2">
    <location>
        <begin position="258"/>
        <end position="341"/>
    </location>
</feature>
<gene>
    <name evidence="4" type="ORF">CR513_59986</name>
</gene>
<dbReference type="STRING" id="157652.A0A371E6X2"/>
<keyword evidence="1" id="KW-0175">Coiled coil</keyword>
<dbReference type="AlphaFoldDB" id="A0A371E6X2"/>
<feature type="region of interest" description="Disordered" evidence="2">
    <location>
        <begin position="377"/>
        <end position="421"/>
    </location>
</feature>
<reference evidence="4" key="1">
    <citation type="submission" date="2018-05" db="EMBL/GenBank/DDBJ databases">
        <title>Draft genome of Mucuna pruriens seed.</title>
        <authorList>
            <person name="Nnadi N.E."/>
            <person name="Vos R."/>
            <person name="Hasami M.H."/>
            <person name="Devisetty U.K."/>
            <person name="Aguiy J.C."/>
        </authorList>
    </citation>
    <scope>NUCLEOTIDE SEQUENCE [LARGE SCALE GENOMIC DNA]</scope>
    <source>
        <strain evidence="4">JCA_2017</strain>
    </source>
</reference>
<feature type="compositionally biased region" description="Basic and acidic residues" evidence="2">
    <location>
        <begin position="262"/>
        <end position="280"/>
    </location>
</feature>
<accession>A0A371E6X2</accession>
<dbReference type="Proteomes" id="UP000257109">
    <property type="component" value="Unassembled WGS sequence"/>
</dbReference>
<evidence type="ECO:0000313" key="4">
    <source>
        <dbReference type="EMBL" id="RDX61759.1"/>
    </source>
</evidence>
<evidence type="ECO:0000256" key="1">
    <source>
        <dbReference type="SAM" id="Coils"/>
    </source>
</evidence>
<sequence>MPITRNQANSTNEGEEYTLQRLLRAVASLQARSDEQSTLSAEAEERHKQAEQRHLEAMKMAEMREELRRQLARFKAVEEREVTHPEATFMHPFCGQPFSSDIDETPIPSGFREIVVEPFDGTQDPHAHLQAYQTQMYISGGSDQLSCKLFPGTLRGVTMQWMATLPTWSIQTFGQLAGSFVSQFAANKVNKLEVADLFDFKQGRGESLKSYLARFNNATVQGLRAGPFCDALALCKPSNMHEIRAWAEKHIEVEEDQLQRAGPDRHPDDQRALARDDVRSAPDQQTDDLKRQVRTQDAGTGSPVELYSFERRKSPNLARDLSHQPVGISPGCERTGHRSKRGRLVRLSSSCRPLNRGMLDFTVTDRKNGHLNRYVQRLTSGRHGSQHTDAQRERDARQEGDHGTKTRKEEQSRPKSHTWHRGTIATIFGGRVLSPSQEMCQEVQTILLGANLMPLGSRRHCGPTIMFDDQDLRNGPPDHDEPMTILVVAVEYKIERVLVDQGSSANILY</sequence>
<dbReference type="OrthoDB" id="1740536at2759"/>
<dbReference type="EMBL" id="QJKJ01015932">
    <property type="protein sequence ID" value="RDX61759.1"/>
    <property type="molecule type" value="Genomic_DNA"/>
</dbReference>
<proteinExistence type="predicted"/>
<name>A0A371E6X2_MUCPR</name>
<feature type="domain" description="Retrotransposon gag" evidence="3">
    <location>
        <begin position="148"/>
        <end position="221"/>
    </location>
</feature>
<evidence type="ECO:0000313" key="5">
    <source>
        <dbReference type="Proteomes" id="UP000257109"/>
    </source>
</evidence>
<feature type="compositionally biased region" description="Basic and acidic residues" evidence="2">
    <location>
        <begin position="389"/>
        <end position="413"/>
    </location>
</feature>
<evidence type="ECO:0000259" key="3">
    <source>
        <dbReference type="Pfam" id="PF03732"/>
    </source>
</evidence>
<dbReference type="PANTHER" id="PTHR33223:SF10">
    <property type="entry name" value="AMINOTRANSFERASE-LIKE PLANT MOBILE DOMAIN-CONTAINING PROTEIN"/>
    <property type="match status" value="1"/>
</dbReference>
<feature type="coiled-coil region" evidence="1">
    <location>
        <begin position="33"/>
        <end position="80"/>
    </location>
</feature>
<dbReference type="InterPro" id="IPR005162">
    <property type="entry name" value="Retrotrans_gag_dom"/>
</dbReference>
<keyword evidence="5" id="KW-1185">Reference proteome</keyword>
<protein>
    <recommendedName>
        <fullName evidence="3">Retrotransposon gag domain-containing protein</fullName>
    </recommendedName>
</protein>
<comment type="caution">
    <text evidence="4">The sequence shown here is derived from an EMBL/GenBank/DDBJ whole genome shotgun (WGS) entry which is preliminary data.</text>
</comment>
<dbReference type="Pfam" id="PF03732">
    <property type="entry name" value="Retrotrans_gag"/>
    <property type="match status" value="1"/>
</dbReference>
<feature type="non-terminal residue" evidence="4">
    <location>
        <position position="1"/>
    </location>
</feature>
<dbReference type="PANTHER" id="PTHR33223">
    <property type="entry name" value="CCHC-TYPE DOMAIN-CONTAINING PROTEIN"/>
    <property type="match status" value="1"/>
</dbReference>